<dbReference type="GO" id="GO:0003700">
    <property type="term" value="F:DNA-binding transcription factor activity"/>
    <property type="evidence" value="ECO:0007669"/>
    <property type="project" value="InterPro"/>
</dbReference>
<dbReference type="PANTHER" id="PTHR46796:SF6">
    <property type="entry name" value="ARAC SUBFAMILY"/>
    <property type="match status" value="1"/>
</dbReference>
<dbReference type="GO" id="GO:0043565">
    <property type="term" value="F:sequence-specific DNA binding"/>
    <property type="evidence" value="ECO:0007669"/>
    <property type="project" value="InterPro"/>
</dbReference>
<evidence type="ECO:0000313" key="5">
    <source>
        <dbReference type="Proteomes" id="UP000199494"/>
    </source>
</evidence>
<proteinExistence type="predicted"/>
<dbReference type="EMBL" id="FMZE01000012">
    <property type="protein sequence ID" value="SDD77115.1"/>
    <property type="molecule type" value="Genomic_DNA"/>
</dbReference>
<dbReference type="Gene3D" id="1.10.10.60">
    <property type="entry name" value="Homeodomain-like"/>
    <property type="match status" value="1"/>
</dbReference>
<dbReference type="InterPro" id="IPR009057">
    <property type="entry name" value="Homeodomain-like_sf"/>
</dbReference>
<dbReference type="KEGG" id="pmad:BAY61_22075"/>
<protein>
    <submittedName>
        <fullName evidence="4">AraC-type DNA-binding protein</fullName>
    </submittedName>
</protein>
<dbReference type="InterPro" id="IPR035418">
    <property type="entry name" value="AraC-bd_2"/>
</dbReference>
<organism evidence="4 5">
    <name type="scientific">Prauserella marina</name>
    <dbReference type="NCBI Taxonomy" id="530584"/>
    <lineage>
        <taxon>Bacteria</taxon>
        <taxon>Bacillati</taxon>
        <taxon>Actinomycetota</taxon>
        <taxon>Actinomycetes</taxon>
        <taxon>Pseudonocardiales</taxon>
        <taxon>Pseudonocardiaceae</taxon>
        <taxon>Prauserella</taxon>
    </lineage>
</organism>
<dbReference type="PANTHER" id="PTHR46796">
    <property type="entry name" value="HTH-TYPE TRANSCRIPTIONAL ACTIVATOR RHAS-RELATED"/>
    <property type="match status" value="1"/>
</dbReference>
<dbReference type="OrthoDB" id="9799345at2"/>
<evidence type="ECO:0000256" key="1">
    <source>
        <dbReference type="ARBA" id="ARBA00023015"/>
    </source>
</evidence>
<evidence type="ECO:0000256" key="3">
    <source>
        <dbReference type="ARBA" id="ARBA00023163"/>
    </source>
</evidence>
<keyword evidence="5" id="KW-1185">Reference proteome</keyword>
<dbReference type="PRINTS" id="PR00032">
    <property type="entry name" value="HTHARAC"/>
</dbReference>
<evidence type="ECO:0000256" key="2">
    <source>
        <dbReference type="ARBA" id="ARBA00023125"/>
    </source>
</evidence>
<sequence length="314" mass="35451">MPQRRGNGYVVEDSSTGHVSPRERTDYWTDIVTGYHCALRMDYPERGDFRGRTLLQRTPAYQLVRWTSDEDLISRTRRSIRLDPDEDYRLVFPVAGQMTMRVPGQEVTMLPGQAGLTPMSQPFQLWQSTATEAIVLTLPRHEVDHRLGRDEPWVTGLDLGSGLGRIVRELIVGLIEERDAVDRHQFDAVCDRLVELICLLLLGDDVGMSTLDEIGVAARRYAREHATDRGLDPHNLAAGLGWSLRQVQLALKASGTTPRKLIKDERLKVARELLTNNGRSLVIADLAHRLGFSSAAAFSNAFRERYGVRPRDIR</sequence>
<dbReference type="Pfam" id="PF14525">
    <property type="entry name" value="AraC_binding_2"/>
    <property type="match status" value="1"/>
</dbReference>
<dbReference type="InterPro" id="IPR020449">
    <property type="entry name" value="Tscrpt_reg_AraC-type_HTH"/>
</dbReference>
<dbReference type="SMART" id="SM00342">
    <property type="entry name" value="HTH_ARAC"/>
    <property type="match status" value="1"/>
</dbReference>
<keyword evidence="1" id="KW-0805">Transcription regulation</keyword>
<reference evidence="4 5" key="1">
    <citation type="submission" date="2016-10" db="EMBL/GenBank/DDBJ databases">
        <authorList>
            <person name="de Groot N.N."/>
        </authorList>
    </citation>
    <scope>NUCLEOTIDE SEQUENCE [LARGE SCALE GENOMIC DNA]</scope>
    <source>
        <strain evidence="4 5">CGMCC 4.5506</strain>
    </source>
</reference>
<dbReference type="InterPro" id="IPR050204">
    <property type="entry name" value="AraC_XylS_family_regulators"/>
</dbReference>
<dbReference type="PROSITE" id="PS01124">
    <property type="entry name" value="HTH_ARAC_FAMILY_2"/>
    <property type="match status" value="1"/>
</dbReference>
<dbReference type="Pfam" id="PF12833">
    <property type="entry name" value="HTH_18"/>
    <property type="match status" value="1"/>
</dbReference>
<dbReference type="Proteomes" id="UP000199494">
    <property type="component" value="Unassembled WGS sequence"/>
</dbReference>
<gene>
    <name evidence="4" type="ORF">SAMN05421630_11277</name>
</gene>
<keyword evidence="2 4" id="KW-0238">DNA-binding</keyword>
<dbReference type="STRING" id="530584.SAMN05421630_11277"/>
<dbReference type="InterPro" id="IPR018060">
    <property type="entry name" value="HTH_AraC"/>
</dbReference>
<name>A0A222VTH6_9PSEU</name>
<keyword evidence="3" id="KW-0804">Transcription</keyword>
<evidence type="ECO:0000313" key="4">
    <source>
        <dbReference type="EMBL" id="SDD77115.1"/>
    </source>
</evidence>
<dbReference type="AlphaFoldDB" id="A0A222VTH6"/>
<dbReference type="SUPFAM" id="SSF46689">
    <property type="entry name" value="Homeodomain-like"/>
    <property type="match status" value="1"/>
</dbReference>
<dbReference type="RefSeq" id="WP_091809615.1">
    <property type="nucleotide sequence ID" value="NZ_CP016353.1"/>
</dbReference>
<accession>A0A222VTH6</accession>